<evidence type="ECO:0000313" key="8">
    <source>
        <dbReference type="Proteomes" id="UP000019027"/>
    </source>
</evidence>
<dbReference type="PANTHER" id="PTHR34584">
    <property type="entry name" value="NA(+)/H(+) ANTIPORTER SUBUNIT E1"/>
    <property type="match status" value="1"/>
</dbReference>
<protein>
    <submittedName>
        <fullName evidence="7">Na+/H+ antiporter subunit MnhE</fullName>
    </submittedName>
</protein>
<dbReference type="GO" id="GO:0008324">
    <property type="term" value="F:monoatomic cation transmembrane transporter activity"/>
    <property type="evidence" value="ECO:0007669"/>
    <property type="project" value="InterPro"/>
</dbReference>
<gene>
    <name evidence="7" type="ORF">TES1_0110</name>
</gene>
<name>W0I470_9EURY</name>
<keyword evidence="3 6" id="KW-0812">Transmembrane</keyword>
<dbReference type="STRING" id="582419.TES1_0110"/>
<comment type="subcellular location">
    <subcellularLocation>
        <location evidence="1">Cell membrane</location>
        <topology evidence="1">Multi-pass membrane protein</topology>
    </subcellularLocation>
</comment>
<sequence length="161" mass="18185">MRGVLPTALLVFITYVLFTGSASPYDLLTGVIVAIGVGLLMGKYVVQSDTKALNPVRWLWGVIYFFWYMLVAETKSHLDVIRRIITGDYNPGIVKVPVDVETSYAKTLIANSITNTPGTYVVDMDENYLYVHWIDVATEDPEKARKEISADFERFAKRILE</sequence>
<dbReference type="KEGG" id="ths:TES1_0110"/>
<dbReference type="InterPro" id="IPR002758">
    <property type="entry name" value="Cation_antiport_E"/>
</dbReference>
<accession>W0I470</accession>
<evidence type="ECO:0000256" key="5">
    <source>
        <dbReference type="ARBA" id="ARBA00023136"/>
    </source>
</evidence>
<dbReference type="GO" id="GO:0005886">
    <property type="term" value="C:plasma membrane"/>
    <property type="evidence" value="ECO:0007669"/>
    <property type="project" value="UniProtKB-SubCell"/>
</dbReference>
<evidence type="ECO:0000256" key="2">
    <source>
        <dbReference type="ARBA" id="ARBA00022475"/>
    </source>
</evidence>
<dbReference type="Pfam" id="PF01899">
    <property type="entry name" value="MNHE"/>
    <property type="match status" value="1"/>
</dbReference>
<organism evidence="7 8">
    <name type="scientific">Thermococcus paralvinellae</name>
    <dbReference type="NCBI Taxonomy" id="582419"/>
    <lineage>
        <taxon>Archaea</taxon>
        <taxon>Methanobacteriati</taxon>
        <taxon>Methanobacteriota</taxon>
        <taxon>Thermococci</taxon>
        <taxon>Thermococcales</taxon>
        <taxon>Thermococcaceae</taxon>
        <taxon>Thermococcus</taxon>
    </lineage>
</organism>
<evidence type="ECO:0000256" key="6">
    <source>
        <dbReference type="SAM" id="Phobius"/>
    </source>
</evidence>
<evidence type="ECO:0000313" key="7">
    <source>
        <dbReference type="EMBL" id="AHF79507.1"/>
    </source>
</evidence>
<dbReference type="Proteomes" id="UP000019027">
    <property type="component" value="Chromosome"/>
</dbReference>
<feature type="transmembrane region" description="Helical" evidence="6">
    <location>
        <begin position="58"/>
        <end position="74"/>
    </location>
</feature>
<evidence type="ECO:0000256" key="1">
    <source>
        <dbReference type="ARBA" id="ARBA00004651"/>
    </source>
</evidence>
<keyword evidence="4 6" id="KW-1133">Transmembrane helix</keyword>
<dbReference type="PANTHER" id="PTHR34584:SF1">
    <property type="entry name" value="NA(+)_H(+) ANTIPORTER SUBUNIT E1"/>
    <property type="match status" value="1"/>
</dbReference>
<reference evidence="7 8" key="1">
    <citation type="journal article" date="2014" name="Int. J. Syst. Evol. Microbiol.">
        <title>Thermococcus paralvinellae sp. nov. and Thermococcus cleftensis sp. nov. of hyperthermophilic heterotrophs from deep-sea hydrothermal vents.</title>
        <authorList>
            <person name="Hensley S.A."/>
            <person name="Jung J.H."/>
            <person name="Park C.S."/>
            <person name="Holden J.F."/>
        </authorList>
    </citation>
    <scope>NUCLEOTIDE SEQUENCE [LARGE SCALE GENOMIC DNA]</scope>
    <source>
        <strain evidence="7 8">ES1</strain>
    </source>
</reference>
<evidence type="ECO:0000256" key="4">
    <source>
        <dbReference type="ARBA" id="ARBA00022989"/>
    </source>
</evidence>
<keyword evidence="2" id="KW-1003">Cell membrane</keyword>
<dbReference type="EMBL" id="CP006965">
    <property type="protein sequence ID" value="AHF79507.1"/>
    <property type="molecule type" value="Genomic_DNA"/>
</dbReference>
<keyword evidence="5 6" id="KW-0472">Membrane</keyword>
<feature type="transmembrane region" description="Helical" evidence="6">
    <location>
        <begin position="28"/>
        <end position="46"/>
    </location>
</feature>
<dbReference type="AlphaFoldDB" id="W0I470"/>
<dbReference type="PIRSF" id="PIRSF019239">
    <property type="entry name" value="MrpE"/>
    <property type="match status" value="1"/>
</dbReference>
<dbReference type="HOGENOM" id="CLU_086615_2_2_2"/>
<evidence type="ECO:0000256" key="3">
    <source>
        <dbReference type="ARBA" id="ARBA00022692"/>
    </source>
</evidence>
<dbReference type="RefSeq" id="WP_042679250.1">
    <property type="nucleotide sequence ID" value="NZ_CP006965.1"/>
</dbReference>
<keyword evidence="8" id="KW-1185">Reference proteome</keyword>
<proteinExistence type="predicted"/>
<dbReference type="GeneID" id="24907038"/>
<dbReference type="OrthoDB" id="85180at2157"/>